<dbReference type="Pfam" id="PF00501">
    <property type="entry name" value="AMP-binding"/>
    <property type="match status" value="1"/>
</dbReference>
<dbReference type="PANTHER" id="PTHR43201:SF8">
    <property type="entry name" value="ACYL-COA SYNTHETASE FAMILY MEMBER 3"/>
    <property type="match status" value="1"/>
</dbReference>
<dbReference type="OrthoDB" id="8445630at2"/>
<dbReference type="SUPFAM" id="SSF56801">
    <property type="entry name" value="Acetyl-CoA synthetase-like"/>
    <property type="match status" value="1"/>
</dbReference>
<evidence type="ECO:0000313" key="4">
    <source>
        <dbReference type="Proteomes" id="UP000435648"/>
    </source>
</evidence>
<dbReference type="GO" id="GO:0006631">
    <property type="term" value="P:fatty acid metabolic process"/>
    <property type="evidence" value="ECO:0007669"/>
    <property type="project" value="TreeGrafter"/>
</dbReference>
<dbReference type="InterPro" id="IPR042099">
    <property type="entry name" value="ANL_N_sf"/>
</dbReference>
<dbReference type="PANTHER" id="PTHR43201">
    <property type="entry name" value="ACYL-COA SYNTHETASE"/>
    <property type="match status" value="1"/>
</dbReference>
<dbReference type="InterPro" id="IPR029063">
    <property type="entry name" value="SAM-dependent_MTases_sf"/>
</dbReference>
<dbReference type="AlphaFoldDB" id="A0A857C2H8"/>
<dbReference type="Gene3D" id="3.40.50.12780">
    <property type="entry name" value="N-terminal domain of ligase-like"/>
    <property type="match status" value="1"/>
</dbReference>
<dbReference type="KEGG" id="siw:GH266_01060"/>
<evidence type="ECO:0000259" key="2">
    <source>
        <dbReference type="Pfam" id="PF00501"/>
    </source>
</evidence>
<dbReference type="RefSeq" id="WP_158192241.1">
    <property type="nucleotide sequence ID" value="NZ_CP046908.1"/>
</dbReference>
<dbReference type="Gene3D" id="3.40.50.150">
    <property type="entry name" value="Vaccinia Virus protein VP39"/>
    <property type="match status" value="1"/>
</dbReference>
<name>A0A857C2H8_9HYPH</name>
<gene>
    <name evidence="3" type="ORF">GH266_01060</name>
</gene>
<dbReference type="EMBL" id="CP046908">
    <property type="protein sequence ID" value="QGZ33216.1"/>
    <property type="molecule type" value="Genomic_DNA"/>
</dbReference>
<proteinExistence type="inferred from homology"/>
<accession>A0A857C2H8</accession>
<evidence type="ECO:0000256" key="1">
    <source>
        <dbReference type="ARBA" id="ARBA00006432"/>
    </source>
</evidence>
<feature type="domain" description="AMP-dependent synthetase/ligase" evidence="2">
    <location>
        <begin position="133"/>
        <end position="323"/>
    </location>
</feature>
<sequence length="753" mass="76887">MTRPGSASRIDAHGSSANSLAGLLDGASETAIVDDWSGARLAEHVEARGRRLFGTDGLGGAIVALPLANTLESLAALLVIGAAGGAALIVSPKAVEAERAACLARGKARLWLSPGEEGGVLRLDGAGLAEPGAVLLSTSGSTGEAKIVARSAESLIDEGERYRLLIGAGEGTRVALAAPVAHAYALGWFAGCLAARWTALPLDPSHLGAIARAVDEDAAWTVMTPAIARLVARRPSHGRGPSPAKGRVMVGAGPVTDDLLNAFAARFGIGLARNYGSTETGAVFSALGSPPPGRIGGPMPGVRHRIVDEAGGPVGDGKTGALEIDLGLGWHAMGDLVMADPAGEIRVLGRAGQAVRRGDTWIATGEVEALLSGFPGVRALRARKAGTRADGDDALALDLWPVDPAQFPVEAFRHHAATRLGAGNRPDRIELHLMLSRGDGGKIAAPRIWRPGPAAVLAEAARGYKRAELLFALHETDVLSRLTEGRSAEDLAEDIGCDAGTLEALLVLAEAHGLVKAGGPVQEEGQGQEPATGVEGLIAFEAAASRGLATREIIARLTARGFSGGETLTSASPHREVYLAAMNGPAAQLRAGFGLRALALSPGARMLEITAGPGLYGERLMARDGSAHAARIAVGPAGDGLGEPLAEGAFDAVVLANALRWPPVADRLCEIVAALGPGGRLLVDDLFFDGTQAGADFALDWLTHGGAAFFTEGELTEHLAGLGLATTGIAVAGIPGARLVLARQGRETGGPHD</sequence>
<dbReference type="InterPro" id="IPR036388">
    <property type="entry name" value="WH-like_DNA-bd_sf"/>
</dbReference>
<dbReference type="GO" id="GO:0031956">
    <property type="term" value="F:medium-chain fatty acid-CoA ligase activity"/>
    <property type="evidence" value="ECO:0007669"/>
    <property type="project" value="TreeGrafter"/>
</dbReference>
<organism evidence="3 4">
    <name type="scientific">Stappia indica</name>
    <dbReference type="NCBI Taxonomy" id="538381"/>
    <lineage>
        <taxon>Bacteria</taxon>
        <taxon>Pseudomonadati</taxon>
        <taxon>Pseudomonadota</taxon>
        <taxon>Alphaproteobacteria</taxon>
        <taxon>Hyphomicrobiales</taxon>
        <taxon>Stappiaceae</taxon>
        <taxon>Stappia</taxon>
    </lineage>
</organism>
<reference evidence="3 4" key="1">
    <citation type="submission" date="2019-12" db="EMBL/GenBank/DDBJ databases">
        <title>The genome of Stappia indica PHM037.</title>
        <authorList>
            <person name="Kacar D."/>
            <person name="Galan B."/>
            <person name="Canedo L."/>
            <person name="Rodriguez P."/>
            <person name="de la Calle F."/>
            <person name="Garcia J.L."/>
        </authorList>
    </citation>
    <scope>NUCLEOTIDE SEQUENCE [LARGE SCALE GENOMIC DNA]</scope>
    <source>
        <strain evidence="3 4">PHM037</strain>
    </source>
</reference>
<dbReference type="Gene3D" id="1.10.10.10">
    <property type="entry name" value="Winged helix-like DNA-binding domain superfamily/Winged helix DNA-binding domain"/>
    <property type="match status" value="1"/>
</dbReference>
<protein>
    <submittedName>
        <fullName evidence="3">AMP-binding protein</fullName>
    </submittedName>
</protein>
<comment type="similarity">
    <text evidence="1">Belongs to the ATP-dependent AMP-binding enzyme family.</text>
</comment>
<evidence type="ECO:0000313" key="3">
    <source>
        <dbReference type="EMBL" id="QGZ33216.1"/>
    </source>
</evidence>
<dbReference type="Proteomes" id="UP000435648">
    <property type="component" value="Chromosome"/>
</dbReference>
<dbReference type="InterPro" id="IPR000873">
    <property type="entry name" value="AMP-dep_synth/lig_dom"/>
</dbReference>
<dbReference type="SUPFAM" id="SSF53335">
    <property type="entry name" value="S-adenosyl-L-methionine-dependent methyltransferases"/>
    <property type="match status" value="1"/>
</dbReference>